<keyword evidence="8" id="KW-1185">Reference proteome</keyword>
<dbReference type="Proteomes" id="UP000006512">
    <property type="component" value="Unassembled WGS sequence"/>
</dbReference>
<dbReference type="SUPFAM" id="SSF52283">
    <property type="entry name" value="Formate/glycerate dehydrogenase catalytic domain-like"/>
    <property type="match status" value="1"/>
</dbReference>
<dbReference type="GO" id="GO:0030267">
    <property type="term" value="F:glyoxylate reductase (NADPH) activity"/>
    <property type="evidence" value="ECO:0007669"/>
    <property type="project" value="TreeGrafter"/>
</dbReference>
<dbReference type="PANTHER" id="PTHR10996:SF283">
    <property type="entry name" value="GLYOXYLATE_HYDROXYPYRUVATE REDUCTASE B"/>
    <property type="match status" value="1"/>
</dbReference>
<dbReference type="GO" id="GO:0047964">
    <property type="term" value="F:glyoxylate reductase (NADH) activity"/>
    <property type="evidence" value="ECO:0007669"/>
    <property type="project" value="UniProtKB-EC"/>
</dbReference>
<dbReference type="PANTHER" id="PTHR10996">
    <property type="entry name" value="2-HYDROXYACID DEHYDROGENASE-RELATED"/>
    <property type="match status" value="1"/>
</dbReference>
<evidence type="ECO:0000256" key="2">
    <source>
        <dbReference type="ARBA" id="ARBA00023002"/>
    </source>
</evidence>
<dbReference type="Gene3D" id="3.40.50.720">
    <property type="entry name" value="NAD(P)-binding Rossmann-like Domain"/>
    <property type="match status" value="2"/>
</dbReference>
<dbReference type="CDD" id="cd05301">
    <property type="entry name" value="GDH"/>
    <property type="match status" value="1"/>
</dbReference>
<gene>
    <name evidence="7" type="ORF">ABI_40760</name>
</gene>
<evidence type="ECO:0000256" key="4">
    <source>
        <dbReference type="RuleBase" id="RU003719"/>
    </source>
</evidence>
<evidence type="ECO:0000256" key="3">
    <source>
        <dbReference type="ARBA" id="ARBA00023027"/>
    </source>
</evidence>
<dbReference type="eggNOG" id="COG1052">
    <property type="taxonomic scope" value="Bacteria"/>
</dbReference>
<proteinExistence type="inferred from homology"/>
<organism evidence="7 8">
    <name type="scientific">Asticcacaulis biprosthecium C19</name>
    <dbReference type="NCBI Taxonomy" id="715226"/>
    <lineage>
        <taxon>Bacteria</taxon>
        <taxon>Pseudomonadati</taxon>
        <taxon>Pseudomonadota</taxon>
        <taxon>Alphaproteobacteria</taxon>
        <taxon>Caulobacterales</taxon>
        <taxon>Caulobacteraceae</taxon>
        <taxon>Asticcacaulis</taxon>
    </lineage>
</organism>
<dbReference type="OrthoDB" id="9793626at2"/>
<comment type="similarity">
    <text evidence="1 4">Belongs to the D-isomer specific 2-hydroxyacid dehydrogenase family.</text>
</comment>
<evidence type="ECO:0000259" key="5">
    <source>
        <dbReference type="Pfam" id="PF00389"/>
    </source>
</evidence>
<sequence length="322" mass="34545">MTKPKILITRPWPAGAQAYMQSRYDVTVNDAAPLTPAQLSEAMTQYDAVCPTVTDKLTVEVFATPNARVKMIGNFGAGYEHIDINAAKAAGITVSNTPDVLTEATADIALMLMLMTSRRASEAERQLRDGGWKGWGTTAMMGQSLQGKTLGLVGFGRIAQATAHKARQALGMEIAYYSRRQAAPDIEAAHGARYVASLDELAAQSDILSLHTPGGPETHHMVNHRLLSLMKKSAILINTARGSVVKEDDLAEALKAGTIWAAGLDVYEREPIVHDALLPLNNAVLLPHLGSATVETREAMGMRAARNVDQFFAGEAVGDRVA</sequence>
<keyword evidence="3" id="KW-0520">NAD</keyword>
<name>F4QSD3_9CAUL</name>
<protein>
    <submittedName>
        <fullName evidence="7">Glyoxylate reductase</fullName>
        <ecNumber evidence="7">1.1.1.26</ecNumber>
    </submittedName>
</protein>
<dbReference type="STRING" id="715226.ABI_40760"/>
<evidence type="ECO:0000313" key="8">
    <source>
        <dbReference type="Proteomes" id="UP000006512"/>
    </source>
</evidence>
<evidence type="ECO:0000259" key="6">
    <source>
        <dbReference type="Pfam" id="PF02826"/>
    </source>
</evidence>
<accession>F4QSD3</accession>
<dbReference type="InterPro" id="IPR036291">
    <property type="entry name" value="NAD(P)-bd_dom_sf"/>
</dbReference>
<dbReference type="AlphaFoldDB" id="F4QSD3"/>
<dbReference type="GO" id="GO:0051287">
    <property type="term" value="F:NAD binding"/>
    <property type="evidence" value="ECO:0007669"/>
    <property type="project" value="InterPro"/>
</dbReference>
<evidence type="ECO:0000256" key="1">
    <source>
        <dbReference type="ARBA" id="ARBA00005854"/>
    </source>
</evidence>
<dbReference type="Pfam" id="PF02826">
    <property type="entry name" value="2-Hacid_dh_C"/>
    <property type="match status" value="1"/>
</dbReference>
<dbReference type="InterPro" id="IPR006139">
    <property type="entry name" value="D-isomer_2_OHA_DH_cat_dom"/>
</dbReference>
<feature type="domain" description="D-isomer specific 2-hydroxyacid dehydrogenase NAD-binding" evidence="6">
    <location>
        <begin position="110"/>
        <end position="290"/>
    </location>
</feature>
<dbReference type="GO" id="GO:0016618">
    <property type="term" value="F:hydroxypyruvate reductase [NAD(P)H] activity"/>
    <property type="evidence" value="ECO:0007669"/>
    <property type="project" value="TreeGrafter"/>
</dbReference>
<dbReference type="EMBL" id="GL883080">
    <property type="protein sequence ID" value="EGF89653.1"/>
    <property type="molecule type" value="Genomic_DNA"/>
</dbReference>
<dbReference type="InterPro" id="IPR050223">
    <property type="entry name" value="D-isomer_2-hydroxyacid_DH"/>
</dbReference>
<feature type="domain" description="D-isomer specific 2-hydroxyacid dehydrogenase catalytic" evidence="5">
    <location>
        <begin position="6"/>
        <end position="321"/>
    </location>
</feature>
<dbReference type="SUPFAM" id="SSF51735">
    <property type="entry name" value="NAD(P)-binding Rossmann-fold domains"/>
    <property type="match status" value="1"/>
</dbReference>
<dbReference type="RefSeq" id="WP_006274848.1">
    <property type="nucleotide sequence ID" value="NZ_GL883080.1"/>
</dbReference>
<reference evidence="8" key="1">
    <citation type="submission" date="2011-03" db="EMBL/GenBank/DDBJ databases">
        <title>Draft genome sequence of Brevundimonas diminuta.</title>
        <authorList>
            <person name="Brown P.J.B."/>
            <person name="Buechlein A."/>
            <person name="Hemmerich C."/>
            <person name="Brun Y.V."/>
        </authorList>
    </citation>
    <scope>NUCLEOTIDE SEQUENCE [LARGE SCALE GENOMIC DNA]</scope>
    <source>
        <strain evidence="8">C19</strain>
    </source>
</reference>
<dbReference type="Pfam" id="PF00389">
    <property type="entry name" value="2-Hacid_dh"/>
    <property type="match status" value="1"/>
</dbReference>
<keyword evidence="2 4" id="KW-0560">Oxidoreductase</keyword>
<evidence type="ECO:0000313" key="7">
    <source>
        <dbReference type="EMBL" id="EGF89653.1"/>
    </source>
</evidence>
<dbReference type="EC" id="1.1.1.26" evidence="7"/>
<dbReference type="HOGENOM" id="CLU_019796_1_2_5"/>
<dbReference type="FunFam" id="3.40.50.720:FF:000203">
    <property type="entry name" value="D-3-phosphoglycerate dehydrogenase (SerA)"/>
    <property type="match status" value="1"/>
</dbReference>
<dbReference type="GO" id="GO:0005829">
    <property type="term" value="C:cytosol"/>
    <property type="evidence" value="ECO:0007669"/>
    <property type="project" value="TreeGrafter"/>
</dbReference>
<dbReference type="InterPro" id="IPR006140">
    <property type="entry name" value="D-isomer_DH_NAD-bd"/>
</dbReference>